<dbReference type="EMBL" id="QFFZ01000042">
    <property type="protein sequence ID" value="TEB09625.1"/>
    <property type="molecule type" value="Genomic_DNA"/>
</dbReference>
<dbReference type="SMART" id="SM00881">
    <property type="entry name" value="CoA_binding"/>
    <property type="match status" value="1"/>
</dbReference>
<evidence type="ECO:0000313" key="2">
    <source>
        <dbReference type="EMBL" id="TEB09625.1"/>
    </source>
</evidence>
<organism evidence="2 3">
    <name type="scientific">Pelotomaculum propionicicum</name>
    <dbReference type="NCBI Taxonomy" id="258475"/>
    <lineage>
        <taxon>Bacteria</taxon>
        <taxon>Bacillati</taxon>
        <taxon>Bacillota</taxon>
        <taxon>Clostridia</taxon>
        <taxon>Eubacteriales</taxon>
        <taxon>Desulfotomaculaceae</taxon>
        <taxon>Pelotomaculum</taxon>
    </lineage>
</organism>
<reference evidence="2 3" key="1">
    <citation type="journal article" date="2018" name="Environ. Microbiol.">
        <title>Novel energy conservation strategies and behaviour of Pelotomaculum schinkii driving syntrophic propionate catabolism.</title>
        <authorList>
            <person name="Hidalgo-Ahumada C.A.P."/>
            <person name="Nobu M.K."/>
            <person name="Narihiro T."/>
            <person name="Tamaki H."/>
            <person name="Liu W.T."/>
            <person name="Kamagata Y."/>
            <person name="Stams A.J.M."/>
            <person name="Imachi H."/>
            <person name="Sousa D.Z."/>
        </authorList>
    </citation>
    <scope>NUCLEOTIDE SEQUENCE [LARGE SCALE GENOMIC DNA]</scope>
    <source>
        <strain evidence="2 3">MGP</strain>
    </source>
</reference>
<protein>
    <recommendedName>
        <fullName evidence="1">CoA-binding domain-containing protein</fullName>
    </recommendedName>
</protein>
<dbReference type="PANTHER" id="PTHR33303:SF2">
    <property type="entry name" value="COA-BINDING DOMAIN-CONTAINING PROTEIN"/>
    <property type="match status" value="1"/>
</dbReference>
<evidence type="ECO:0000259" key="1">
    <source>
        <dbReference type="SMART" id="SM00881"/>
    </source>
</evidence>
<comment type="caution">
    <text evidence="2">The sequence shown here is derived from an EMBL/GenBank/DDBJ whole genome shotgun (WGS) entry which is preliminary data.</text>
</comment>
<accession>A0A4Y7RKX3</accession>
<dbReference type="SUPFAM" id="SSF51735">
    <property type="entry name" value="NAD(P)-binding Rossmann-fold domains"/>
    <property type="match status" value="1"/>
</dbReference>
<feature type="domain" description="CoA-binding" evidence="1">
    <location>
        <begin position="12"/>
        <end position="104"/>
    </location>
</feature>
<dbReference type="Gene3D" id="3.40.50.720">
    <property type="entry name" value="NAD(P)-binding Rossmann-like Domain"/>
    <property type="match status" value="1"/>
</dbReference>
<dbReference type="InterPro" id="IPR003781">
    <property type="entry name" value="CoA-bd"/>
</dbReference>
<dbReference type="InterPro" id="IPR036291">
    <property type="entry name" value="NAD(P)-bd_dom_sf"/>
</dbReference>
<name>A0A4Y7RKX3_9FIRM</name>
<sequence>MKTTSRAAVEDFLAQRVLAVAGVSKNKKKFGNTIFRELREKGYRLFPVNPNAAEIDGEKCFSSLKELPEEVGGVIIVTPPAETAKVVKDAADAGIRRVWLQQGAETGEAISLGREKGLSVVHGECILMFAEPAAFPHKAHRWIWGLLGKLPR</sequence>
<dbReference type="PANTHER" id="PTHR33303">
    <property type="entry name" value="CYTOPLASMIC PROTEIN-RELATED"/>
    <property type="match status" value="1"/>
</dbReference>
<keyword evidence="3" id="KW-1185">Reference proteome</keyword>
<evidence type="ECO:0000313" key="3">
    <source>
        <dbReference type="Proteomes" id="UP000297597"/>
    </source>
</evidence>
<dbReference type="AlphaFoldDB" id="A0A4Y7RKX3"/>
<dbReference type="RefSeq" id="WP_243119884.1">
    <property type="nucleotide sequence ID" value="NZ_QFFZ01000042.1"/>
</dbReference>
<dbReference type="Proteomes" id="UP000297597">
    <property type="component" value="Unassembled WGS sequence"/>
</dbReference>
<gene>
    <name evidence="2" type="ORF">Pmgp_02994</name>
</gene>
<proteinExistence type="predicted"/>
<dbReference type="Pfam" id="PF13380">
    <property type="entry name" value="CoA_binding_2"/>
    <property type="match status" value="1"/>
</dbReference>